<keyword evidence="3" id="KW-1185">Reference proteome</keyword>
<evidence type="ECO:0000256" key="1">
    <source>
        <dbReference type="SAM" id="SignalP"/>
    </source>
</evidence>
<evidence type="ECO:0000313" key="3">
    <source>
        <dbReference type="Proteomes" id="UP000011135"/>
    </source>
</evidence>
<name>L8JSY5_9BACT</name>
<feature type="signal peptide" evidence="1">
    <location>
        <begin position="1"/>
        <end position="23"/>
    </location>
</feature>
<feature type="chain" id="PRO_5003993421" evidence="1">
    <location>
        <begin position="24"/>
        <end position="108"/>
    </location>
</feature>
<comment type="caution">
    <text evidence="2">The sequence shown here is derived from an EMBL/GenBank/DDBJ whole genome shotgun (WGS) entry which is preliminary data.</text>
</comment>
<dbReference type="OrthoDB" id="839085at2"/>
<dbReference type="RefSeq" id="WP_009581120.1">
    <property type="nucleotide sequence ID" value="NZ_AMZN01000053.1"/>
</dbReference>
<organism evidence="2 3">
    <name type="scientific">Fulvivirga imtechensis AK7</name>
    <dbReference type="NCBI Taxonomy" id="1237149"/>
    <lineage>
        <taxon>Bacteria</taxon>
        <taxon>Pseudomonadati</taxon>
        <taxon>Bacteroidota</taxon>
        <taxon>Cytophagia</taxon>
        <taxon>Cytophagales</taxon>
        <taxon>Fulvivirgaceae</taxon>
        <taxon>Fulvivirga</taxon>
    </lineage>
</organism>
<dbReference type="STRING" id="1237149.C900_03726"/>
<gene>
    <name evidence="2" type="ORF">C900_03726</name>
</gene>
<sequence>MKRITNYLSAVSLAILFVVTLAACGGGTDVVESGTYQGTIDKVEPEKTEIYVKTADNKKLELYFTDQTTLTQNGAPADFEVLKKGMKVEVEVEKVGKRLDPIAVRVLE</sequence>
<dbReference type="Proteomes" id="UP000011135">
    <property type="component" value="Unassembled WGS sequence"/>
</dbReference>
<dbReference type="EMBL" id="AMZN01000053">
    <property type="protein sequence ID" value="ELR70472.1"/>
    <property type="molecule type" value="Genomic_DNA"/>
</dbReference>
<protein>
    <submittedName>
        <fullName evidence="2">Secreted protein</fullName>
    </submittedName>
</protein>
<reference evidence="2 3" key="1">
    <citation type="submission" date="2012-12" db="EMBL/GenBank/DDBJ databases">
        <title>Genome assembly of Fulvivirga imtechensis AK7.</title>
        <authorList>
            <person name="Nupur N."/>
            <person name="Khatri I."/>
            <person name="Kumar R."/>
            <person name="Subramanian S."/>
            <person name="Pinnaka A."/>
        </authorList>
    </citation>
    <scope>NUCLEOTIDE SEQUENCE [LARGE SCALE GENOMIC DNA]</scope>
    <source>
        <strain evidence="2 3">AK7</strain>
    </source>
</reference>
<proteinExistence type="predicted"/>
<dbReference type="PROSITE" id="PS51257">
    <property type="entry name" value="PROKAR_LIPOPROTEIN"/>
    <property type="match status" value="1"/>
</dbReference>
<evidence type="ECO:0000313" key="2">
    <source>
        <dbReference type="EMBL" id="ELR70472.1"/>
    </source>
</evidence>
<dbReference type="AlphaFoldDB" id="L8JSY5"/>
<keyword evidence="1" id="KW-0732">Signal</keyword>
<dbReference type="eggNOG" id="ENOG503302K">
    <property type="taxonomic scope" value="Bacteria"/>
</dbReference>
<accession>L8JSY5</accession>